<dbReference type="STRING" id="1656094.BFC18_03755"/>
<dbReference type="InterPro" id="IPR003777">
    <property type="entry name" value="XdhC_CoxI"/>
</dbReference>
<name>A0A1E7ZFU5_9ALTE</name>
<protein>
    <submittedName>
        <fullName evidence="3">Xanthine dehydrogenase accessory protein XdhC</fullName>
    </submittedName>
</protein>
<dbReference type="AlphaFoldDB" id="A0A1E7ZFU5"/>
<dbReference type="InterPro" id="IPR027051">
    <property type="entry name" value="XdhC_Rossmann_dom"/>
</dbReference>
<evidence type="ECO:0000313" key="3">
    <source>
        <dbReference type="EMBL" id="OFC72377.1"/>
    </source>
</evidence>
<dbReference type="Pfam" id="PF13478">
    <property type="entry name" value="XdhC_C"/>
    <property type="match status" value="1"/>
</dbReference>
<dbReference type="Proteomes" id="UP000175691">
    <property type="component" value="Unassembled WGS sequence"/>
</dbReference>
<comment type="caution">
    <text evidence="3">The sequence shown here is derived from an EMBL/GenBank/DDBJ whole genome shotgun (WGS) entry which is preliminary data.</text>
</comment>
<gene>
    <name evidence="3" type="ORF">BFC18_03755</name>
</gene>
<evidence type="ECO:0000259" key="2">
    <source>
        <dbReference type="Pfam" id="PF13478"/>
    </source>
</evidence>
<feature type="domain" description="XdhC Rossmann" evidence="2">
    <location>
        <begin position="109"/>
        <end position="252"/>
    </location>
</feature>
<dbReference type="EMBL" id="MDHN01000005">
    <property type="protein sequence ID" value="OFC72377.1"/>
    <property type="molecule type" value="Genomic_DNA"/>
</dbReference>
<dbReference type="PANTHER" id="PTHR30388:SF6">
    <property type="entry name" value="XANTHINE DEHYDROGENASE SUBUNIT A-RELATED"/>
    <property type="match status" value="1"/>
</dbReference>
<sequence>MMRPRTWFDAISYCHQHSEAYVLVTVLSAAGSVPREQGAKMVITGDSQYDTIGGGHLEFDVVNKARAFLAEGNTSQHIESYPLSSKLGQCCGGAVKVLFEIKTCHCQTLAIFGAGHVAQALVPILAQLPLSIRWVDSRDAVFSAMNIPQGVSTIVDEQPEGELALLPANSWLLILTHDHQLDFTLAETALKAGRFPYVGMIGSDTKAKRFRTRLAHRGFDDAAQQPLVTPVGNLSIPGKKPIEVAVSISAQIIALLNTPSEEFNRTITKDTAIV</sequence>
<dbReference type="Pfam" id="PF02625">
    <property type="entry name" value="XdhC_CoxI"/>
    <property type="match status" value="1"/>
</dbReference>
<evidence type="ECO:0000313" key="4">
    <source>
        <dbReference type="Proteomes" id="UP000175691"/>
    </source>
</evidence>
<feature type="domain" description="XdhC- CoxI" evidence="1">
    <location>
        <begin position="16"/>
        <end position="81"/>
    </location>
</feature>
<dbReference type="InterPro" id="IPR052698">
    <property type="entry name" value="MoCofactor_Util/Proc"/>
</dbReference>
<organism evidence="3 4">
    <name type="scientific">Alteromonas confluentis</name>
    <dbReference type="NCBI Taxonomy" id="1656094"/>
    <lineage>
        <taxon>Bacteria</taxon>
        <taxon>Pseudomonadati</taxon>
        <taxon>Pseudomonadota</taxon>
        <taxon>Gammaproteobacteria</taxon>
        <taxon>Alteromonadales</taxon>
        <taxon>Alteromonadaceae</taxon>
        <taxon>Alteromonas/Salinimonas group</taxon>
        <taxon>Alteromonas</taxon>
    </lineage>
</organism>
<dbReference type="InterPro" id="IPR014308">
    <property type="entry name" value="Xanthine_DH_XdhC"/>
</dbReference>
<dbReference type="PANTHER" id="PTHR30388">
    <property type="entry name" value="ALDEHYDE OXIDOREDUCTASE MOLYBDENUM COFACTOR ASSEMBLY PROTEIN"/>
    <property type="match status" value="1"/>
</dbReference>
<reference evidence="3 4" key="1">
    <citation type="submission" date="2016-08" db="EMBL/GenBank/DDBJ databases">
        <authorList>
            <person name="Seilhamer J.J."/>
        </authorList>
    </citation>
    <scope>NUCLEOTIDE SEQUENCE [LARGE SCALE GENOMIC DNA]</scope>
    <source>
        <strain evidence="3 4">KCTC 42603</strain>
    </source>
</reference>
<dbReference type="Gene3D" id="3.40.50.720">
    <property type="entry name" value="NAD(P)-binding Rossmann-like Domain"/>
    <property type="match status" value="1"/>
</dbReference>
<dbReference type="NCBIfam" id="TIGR02964">
    <property type="entry name" value="xanthine_xdhC"/>
    <property type="match status" value="1"/>
</dbReference>
<keyword evidence="4" id="KW-1185">Reference proteome</keyword>
<dbReference type="RefSeq" id="WP_070123603.1">
    <property type="nucleotide sequence ID" value="NZ_MDHN01000005.1"/>
</dbReference>
<proteinExistence type="predicted"/>
<accession>A0A1E7ZFU5</accession>
<evidence type="ECO:0000259" key="1">
    <source>
        <dbReference type="Pfam" id="PF02625"/>
    </source>
</evidence>